<comment type="caution">
    <text evidence="1">The sequence shown here is derived from an EMBL/GenBank/DDBJ whole genome shotgun (WGS) entry which is preliminary data.</text>
</comment>
<accession>A0A9P7T3I8</accession>
<evidence type="ECO:0000313" key="1">
    <source>
        <dbReference type="EMBL" id="KAG6017393.1"/>
    </source>
</evidence>
<sequence>MVGASTNLQNIPGVSGSSGLFPKMTTRMNMGLAAALSPKTDILDVLVFVKYTCGQTVT</sequence>
<gene>
    <name evidence="1" type="ORF">E4U43_001486</name>
</gene>
<evidence type="ECO:0000313" key="2">
    <source>
        <dbReference type="Proteomes" id="UP000748025"/>
    </source>
</evidence>
<dbReference type="Proteomes" id="UP000748025">
    <property type="component" value="Unassembled WGS sequence"/>
</dbReference>
<keyword evidence="2" id="KW-1185">Reference proteome</keyword>
<reference evidence="1" key="1">
    <citation type="journal article" date="2020" name="bioRxiv">
        <title>Whole genome comparisons of ergot fungi reveals the divergence and evolution of species within the genus Claviceps are the result of varying mechanisms driving genome evolution and host range expansion.</title>
        <authorList>
            <person name="Wyka S.A."/>
            <person name="Mondo S.J."/>
            <person name="Liu M."/>
            <person name="Dettman J."/>
            <person name="Nalam V."/>
            <person name="Broders K.D."/>
        </authorList>
    </citation>
    <scope>NUCLEOTIDE SEQUENCE</scope>
    <source>
        <strain evidence="1">CCC 602</strain>
    </source>
</reference>
<dbReference type="EMBL" id="SRPW01000149">
    <property type="protein sequence ID" value="KAG6017393.1"/>
    <property type="molecule type" value="Genomic_DNA"/>
</dbReference>
<protein>
    <submittedName>
        <fullName evidence="1">Uncharacterized protein</fullName>
    </submittedName>
</protein>
<proteinExistence type="predicted"/>
<name>A0A9P7T3I8_9HYPO</name>
<dbReference type="AlphaFoldDB" id="A0A9P7T3I8"/>
<organism evidence="1 2">
    <name type="scientific">Claviceps pusilla</name>
    <dbReference type="NCBI Taxonomy" id="123648"/>
    <lineage>
        <taxon>Eukaryota</taxon>
        <taxon>Fungi</taxon>
        <taxon>Dikarya</taxon>
        <taxon>Ascomycota</taxon>
        <taxon>Pezizomycotina</taxon>
        <taxon>Sordariomycetes</taxon>
        <taxon>Hypocreomycetidae</taxon>
        <taxon>Hypocreales</taxon>
        <taxon>Clavicipitaceae</taxon>
        <taxon>Claviceps</taxon>
    </lineage>
</organism>